<dbReference type="GO" id="GO:0007023">
    <property type="term" value="P:post-chaperonin tubulin folding pathway"/>
    <property type="evidence" value="ECO:0007669"/>
    <property type="project" value="InterPro"/>
</dbReference>
<evidence type="ECO:0000256" key="1">
    <source>
        <dbReference type="ARBA" id="ARBA00023186"/>
    </source>
</evidence>
<dbReference type="InterPro" id="IPR011989">
    <property type="entry name" value="ARM-like"/>
</dbReference>
<dbReference type="Gene3D" id="1.25.10.10">
    <property type="entry name" value="Leucine-rich Repeat Variant"/>
    <property type="match status" value="2"/>
</dbReference>
<proteinExistence type="predicted"/>
<dbReference type="Proteomes" id="UP001166286">
    <property type="component" value="Unassembled WGS sequence"/>
</dbReference>
<evidence type="ECO:0000256" key="2">
    <source>
        <dbReference type="PROSITE-ProRule" id="PRU00103"/>
    </source>
</evidence>
<dbReference type="InterPro" id="IPR022577">
    <property type="entry name" value="TBCD_C"/>
</dbReference>
<comment type="caution">
    <text evidence="5">The sequence shown here is derived from an EMBL/GenBank/DDBJ whole genome shotgun (WGS) entry which is preliminary data.</text>
</comment>
<keyword evidence="6" id="KW-1185">Reference proteome</keyword>
<dbReference type="GO" id="GO:0005096">
    <property type="term" value="F:GTPase activator activity"/>
    <property type="evidence" value="ECO:0007669"/>
    <property type="project" value="InterPro"/>
</dbReference>
<dbReference type="AlphaFoldDB" id="A0AA39R2Q1"/>
<dbReference type="GO" id="GO:0007021">
    <property type="term" value="P:tubulin complex assembly"/>
    <property type="evidence" value="ECO:0007669"/>
    <property type="project" value="InterPro"/>
</dbReference>
<dbReference type="InterPro" id="IPR021133">
    <property type="entry name" value="HEAT_type_2"/>
</dbReference>
<evidence type="ECO:0000313" key="5">
    <source>
        <dbReference type="EMBL" id="KAK0512346.1"/>
    </source>
</evidence>
<evidence type="ECO:0008006" key="7">
    <source>
        <dbReference type="Google" id="ProtNLM"/>
    </source>
</evidence>
<organism evidence="5 6">
    <name type="scientific">Cladonia borealis</name>
    <dbReference type="NCBI Taxonomy" id="184061"/>
    <lineage>
        <taxon>Eukaryota</taxon>
        <taxon>Fungi</taxon>
        <taxon>Dikarya</taxon>
        <taxon>Ascomycota</taxon>
        <taxon>Pezizomycotina</taxon>
        <taxon>Lecanoromycetes</taxon>
        <taxon>OSLEUM clade</taxon>
        <taxon>Lecanoromycetidae</taxon>
        <taxon>Lecanorales</taxon>
        <taxon>Lecanorineae</taxon>
        <taxon>Cladoniaceae</taxon>
        <taxon>Cladonia</taxon>
    </lineage>
</organism>
<dbReference type="EMBL" id="JAFEKC020000011">
    <property type="protein sequence ID" value="KAK0512346.1"/>
    <property type="molecule type" value="Genomic_DNA"/>
</dbReference>
<dbReference type="PANTHER" id="PTHR12658:SF0">
    <property type="entry name" value="TUBULIN-SPECIFIC CHAPERONE D"/>
    <property type="match status" value="1"/>
</dbReference>
<feature type="domain" description="Tubulin-folding cofactor D C-terminal" evidence="3">
    <location>
        <begin position="1003"/>
        <end position="1171"/>
    </location>
</feature>
<dbReference type="Pfam" id="PF23579">
    <property type="entry name" value="ARM_TBCD"/>
    <property type="match status" value="1"/>
</dbReference>
<protein>
    <recommendedName>
        <fullName evidence="7">Tubulin-specific chaperone D C-terminal domain-containing protein</fullName>
    </recommendedName>
</protein>
<gene>
    <name evidence="5" type="ORF">JMJ35_005474</name>
</gene>
<sequence>MDATGEQDIEVQRSSPDLIAELTLSLPRFLRKSKATKQATRRVTRVRTLVLSSKTERLIKLLEPFQEWPQLLDPHLAGLLEPLVSAFIEYLSIHIDEYPYLPGKHISSNVIPLPRAICKILYTFCKVRGQKVVGQFLDNEPRLLERMLEALERWGQSESAGEAAAVPKYGIIWEERYIMLLWLSHLMLAPFDLISMSSDRAGPVPGTSRSLEIDFPANTPAIARRLVNISNHYLDFASKEREVAALLLSRLALRTDMQRIGLQKLLVDSALMRVDGAQGKATSLSVHAVIGILSFLARLIVSAESEILQPLLASIYTSVRNSKFDDTPLHKELHSSSVAKKLNIKINRELAVASIKIDSKTEGSDPSLGEGSLEEVIDELLTALADKNTSVRVAASKALSVVAVPLDPEMVAQIVELILERLREDVVWVEERSGKSIGPSDFPAQGIASASELSSSWTMSLAHANAMSWHGLVLTLSQLIYRGSMPSFLISKAVEILDLALHFEQRSSLGVSVGTSVRDAACFGIWSLARKYTTAELTAEVHSTLQTMAHGLIVAGTLDSAGNIRRGASAALQEMIGRHPDEIKHGIELVQIIDYHAIALRSRAMLDVACKTSKIDNSYWEAVLNGLLDWRGVGSVDATSRRQAAETIGYLATNDSPTSAIKTINILRSKLRRVSSYKIEERHGLLLGLAEIVLAEVKIGYGALSDDHEIDCDLSYDRDGSEHSQATNHALTFLRETLPLWTVYCTDRPELSYDVDNSKILITHLDSLLRSELMCEAVCSLISALAWSTTLTSYLPEEWLNARPETMNVCLRVLERSLEKTKPYVLQAGADMADKIFALLSNQIQGPLIVQWAERIRVTESISRSESKAGATSALAAVFKRIGDRETSSPSKHDGFAYISQDEDSRLMSPMRALIIDTLVYQLSHPGISIELKCTTLNSLTAGVLESQVITRNLMKALIVCLDDYTTDQRGDVGSLVRIAAVDAVSTALKKNLLNLCDRQVLAAKVCGLAVEKLDKVRWRAWSCLQSSWDVFAMGSRPSTDIFDTAQTSTSAYFLQMLSFCREEWTRVPLFHGYVTSAGSGSESVLQASREAFVAYTVGCSPFELNTYCNNIVDIVQDNLSNDRLVAPTVEFLGFLFDAGVIPRLTEESFGWSRLFNLIQKTHFKTQTIHKIEAAIKIYAGMVHIPKVKNVALNKLCQMLRHPFPKARNDAADALFTITQDEEMLMTNWSRPTKELDDVVVRVKERLGVNAGRGIT</sequence>
<dbReference type="PANTHER" id="PTHR12658">
    <property type="entry name" value="BETA-TUBULIN COFACTOR D"/>
    <property type="match status" value="1"/>
</dbReference>
<dbReference type="PROSITE" id="PS50077">
    <property type="entry name" value="HEAT_REPEAT"/>
    <property type="match status" value="1"/>
</dbReference>
<evidence type="ECO:0000313" key="6">
    <source>
        <dbReference type="Proteomes" id="UP001166286"/>
    </source>
</evidence>
<feature type="domain" description="Tubulin-folding cofactor D ARM repeats" evidence="4">
    <location>
        <begin position="412"/>
        <end position="587"/>
    </location>
</feature>
<dbReference type="InterPro" id="IPR033162">
    <property type="entry name" value="TBCD"/>
</dbReference>
<dbReference type="Pfam" id="PF12612">
    <property type="entry name" value="TFCD_C"/>
    <property type="match status" value="1"/>
</dbReference>
<dbReference type="SUPFAM" id="SSF48371">
    <property type="entry name" value="ARM repeat"/>
    <property type="match status" value="2"/>
</dbReference>
<feature type="repeat" description="HEAT" evidence="2">
    <location>
        <begin position="376"/>
        <end position="413"/>
    </location>
</feature>
<keyword evidence="1" id="KW-0143">Chaperone</keyword>
<evidence type="ECO:0000259" key="3">
    <source>
        <dbReference type="Pfam" id="PF12612"/>
    </source>
</evidence>
<accession>A0AA39R2Q1</accession>
<dbReference type="GO" id="GO:0048487">
    <property type="term" value="F:beta-tubulin binding"/>
    <property type="evidence" value="ECO:0007669"/>
    <property type="project" value="InterPro"/>
</dbReference>
<dbReference type="InterPro" id="IPR016024">
    <property type="entry name" value="ARM-type_fold"/>
</dbReference>
<dbReference type="InterPro" id="IPR058033">
    <property type="entry name" value="ARM_TBCD_2nd"/>
</dbReference>
<dbReference type="GO" id="GO:0000226">
    <property type="term" value="P:microtubule cytoskeleton organization"/>
    <property type="evidence" value="ECO:0007669"/>
    <property type="project" value="TreeGrafter"/>
</dbReference>
<name>A0AA39R2Q1_9LECA</name>
<dbReference type="Pfam" id="PF25767">
    <property type="entry name" value="ARM_TBCD_2nd"/>
    <property type="match status" value="1"/>
</dbReference>
<reference evidence="5" key="1">
    <citation type="submission" date="2023-03" db="EMBL/GenBank/DDBJ databases">
        <title>Complete genome of Cladonia borealis.</title>
        <authorList>
            <person name="Park H."/>
        </authorList>
    </citation>
    <scope>NUCLEOTIDE SEQUENCE</scope>
    <source>
        <strain evidence="5">ANT050790</strain>
    </source>
</reference>
<evidence type="ECO:0000259" key="4">
    <source>
        <dbReference type="Pfam" id="PF25767"/>
    </source>
</evidence>